<sequence length="483" mass="55274">MAEASISVNQDQFICPVCLDLLKDPVTIPCGHSYCKVCINGCWIQKDLKSIYSCPQCRETFTPRPVLRRNNMLAEVVEKLKKTELQAASPAHCSTGPGDVDCDFCTERKHKAVMSCLVCLASYCEDHLKPHYQSQAFRKHKLVEACVDLQEKICSQHHKLMEIYCRTDQSFICYLCMTDLHRGHNTVPAESERSKKQNELKEKQIKSQQKIQEKQKKKRSQAAVDDNEKIFNEMISSLVKRRSEVTEMIRVQEKAELSRAEQHLKHLEQEITDLQRRVSDLKQLSHTPDHIHFLQSFPSLCVSPGCDDSPSFTVNQHLSFDGVRKSVSDLKKRVEEICQEEFNKIRPQVNQDQFICAVCLDLLKEPVTIPCGHSFCKVCINSHWNQEDMKSIYSCPQCRESFTPRPVLRRNNMLAEVVEKLKETDLQAASPARCNTGSGDVDCDVCTGRKHKAAKSCLVCLASYCEDHLKPHFLLFTNLKQTH</sequence>
<dbReference type="CDD" id="cd19769">
    <property type="entry name" value="Bbox2_TRIM16-like"/>
    <property type="match status" value="1"/>
</dbReference>
<evidence type="ECO:0000259" key="7">
    <source>
        <dbReference type="PROSITE" id="PS50089"/>
    </source>
</evidence>
<dbReference type="InterPro" id="IPR051051">
    <property type="entry name" value="E3_ubiq-ligase_TRIM/RNF"/>
</dbReference>
<organism evidence="9 10">
    <name type="scientific">Silurus meridionalis</name>
    <name type="common">Southern catfish</name>
    <name type="synonym">Silurus soldatovi meridionalis</name>
    <dbReference type="NCBI Taxonomy" id="175797"/>
    <lineage>
        <taxon>Eukaryota</taxon>
        <taxon>Metazoa</taxon>
        <taxon>Chordata</taxon>
        <taxon>Craniata</taxon>
        <taxon>Vertebrata</taxon>
        <taxon>Euteleostomi</taxon>
        <taxon>Actinopterygii</taxon>
        <taxon>Neopterygii</taxon>
        <taxon>Teleostei</taxon>
        <taxon>Ostariophysi</taxon>
        <taxon>Siluriformes</taxon>
        <taxon>Siluridae</taxon>
        <taxon>Silurus</taxon>
    </lineage>
</organism>
<evidence type="ECO:0000313" key="9">
    <source>
        <dbReference type="EMBL" id="KAF7700430.1"/>
    </source>
</evidence>
<evidence type="ECO:0000256" key="2">
    <source>
        <dbReference type="ARBA" id="ARBA00022771"/>
    </source>
</evidence>
<name>A0A8T0B2T9_SILME</name>
<feature type="domain" description="RING-type" evidence="7">
    <location>
        <begin position="15"/>
        <end position="58"/>
    </location>
</feature>
<comment type="caution">
    <text evidence="9">The sequence shown here is derived from an EMBL/GenBank/DDBJ whole genome shotgun (WGS) entry which is preliminary data.</text>
</comment>
<dbReference type="Proteomes" id="UP000606274">
    <property type="component" value="Unassembled WGS sequence"/>
</dbReference>
<protein>
    <recommendedName>
        <fullName evidence="11">E3 ubiquitin/ISG15 ligase TRIM25-like</fullName>
    </recommendedName>
</protein>
<accession>A0A8T0B2T9</accession>
<feature type="domain" description="RING-type" evidence="7">
    <location>
        <begin position="356"/>
        <end position="399"/>
    </location>
</feature>
<feature type="compositionally biased region" description="Basic and acidic residues" evidence="6">
    <location>
        <begin position="190"/>
        <end position="205"/>
    </location>
</feature>
<dbReference type="Pfam" id="PF15227">
    <property type="entry name" value="zf-C3HC4_4"/>
    <property type="match status" value="2"/>
</dbReference>
<evidence type="ECO:0000313" key="10">
    <source>
        <dbReference type="Proteomes" id="UP000606274"/>
    </source>
</evidence>
<keyword evidence="10" id="KW-1185">Reference proteome</keyword>
<evidence type="ECO:0000256" key="4">
    <source>
        <dbReference type="PROSITE-ProRule" id="PRU00024"/>
    </source>
</evidence>
<dbReference type="Gene3D" id="3.30.160.60">
    <property type="entry name" value="Classic Zinc Finger"/>
    <property type="match status" value="1"/>
</dbReference>
<dbReference type="SUPFAM" id="SSF57845">
    <property type="entry name" value="B-box zinc-binding domain"/>
    <property type="match status" value="1"/>
</dbReference>
<evidence type="ECO:0000256" key="6">
    <source>
        <dbReference type="SAM" id="MobiDB-lite"/>
    </source>
</evidence>
<dbReference type="Pfam" id="PF25600">
    <property type="entry name" value="TRIM_CC"/>
    <property type="match status" value="1"/>
</dbReference>
<dbReference type="PANTHER" id="PTHR25465">
    <property type="entry name" value="B-BOX DOMAIN CONTAINING"/>
    <property type="match status" value="1"/>
</dbReference>
<dbReference type="InterPro" id="IPR058030">
    <property type="entry name" value="TRIM8/14/16/25/29/45/65_CC"/>
</dbReference>
<dbReference type="Pfam" id="PF00643">
    <property type="entry name" value="zf-B_box"/>
    <property type="match status" value="1"/>
</dbReference>
<dbReference type="SMART" id="SM00336">
    <property type="entry name" value="BBOX"/>
    <property type="match status" value="1"/>
</dbReference>
<dbReference type="SUPFAM" id="SSF57850">
    <property type="entry name" value="RING/U-box"/>
    <property type="match status" value="2"/>
</dbReference>
<dbReference type="AlphaFoldDB" id="A0A8T0B2T9"/>
<dbReference type="SMART" id="SM00184">
    <property type="entry name" value="RING"/>
    <property type="match status" value="2"/>
</dbReference>
<dbReference type="InterPro" id="IPR000315">
    <property type="entry name" value="Znf_B-box"/>
</dbReference>
<keyword evidence="3" id="KW-0862">Zinc</keyword>
<dbReference type="PROSITE" id="PS50089">
    <property type="entry name" value="ZF_RING_2"/>
    <property type="match status" value="2"/>
</dbReference>
<evidence type="ECO:0000256" key="1">
    <source>
        <dbReference type="ARBA" id="ARBA00022723"/>
    </source>
</evidence>
<feature type="region of interest" description="Disordered" evidence="6">
    <location>
        <begin position="187"/>
        <end position="225"/>
    </location>
</feature>
<proteinExistence type="predicted"/>
<dbReference type="PROSITE" id="PS50119">
    <property type="entry name" value="ZF_BBOX"/>
    <property type="match status" value="1"/>
</dbReference>
<keyword evidence="2 4" id="KW-0863">Zinc-finger</keyword>
<dbReference type="InterPro" id="IPR013083">
    <property type="entry name" value="Znf_RING/FYVE/PHD"/>
</dbReference>
<evidence type="ECO:0008006" key="11">
    <source>
        <dbReference type="Google" id="ProtNLM"/>
    </source>
</evidence>
<dbReference type="Gene3D" id="4.10.830.40">
    <property type="match status" value="2"/>
</dbReference>
<dbReference type="GO" id="GO:0008270">
    <property type="term" value="F:zinc ion binding"/>
    <property type="evidence" value="ECO:0007669"/>
    <property type="project" value="UniProtKB-KW"/>
</dbReference>
<evidence type="ECO:0000256" key="3">
    <source>
        <dbReference type="ARBA" id="ARBA00022833"/>
    </source>
</evidence>
<dbReference type="EMBL" id="JABFDY010000012">
    <property type="protein sequence ID" value="KAF7700430.1"/>
    <property type="molecule type" value="Genomic_DNA"/>
</dbReference>
<evidence type="ECO:0000259" key="8">
    <source>
        <dbReference type="PROSITE" id="PS50119"/>
    </source>
</evidence>
<dbReference type="Gene3D" id="3.30.40.10">
    <property type="entry name" value="Zinc/RING finger domain, C3HC4 (zinc finger)"/>
    <property type="match status" value="2"/>
</dbReference>
<feature type="coiled-coil region" evidence="5">
    <location>
        <begin position="250"/>
        <end position="284"/>
    </location>
</feature>
<dbReference type="InterPro" id="IPR017907">
    <property type="entry name" value="Znf_RING_CS"/>
</dbReference>
<dbReference type="PANTHER" id="PTHR25465:SF5">
    <property type="entry name" value="E3 UBIQUITIN_ISG15 LIGASE TRIM25-RELATED"/>
    <property type="match status" value="1"/>
</dbReference>
<feature type="domain" description="B box-type" evidence="8">
    <location>
        <begin position="149"/>
        <end position="189"/>
    </location>
</feature>
<gene>
    <name evidence="9" type="ORF">HF521_003388</name>
</gene>
<reference evidence="9" key="1">
    <citation type="submission" date="2020-08" db="EMBL/GenBank/DDBJ databases">
        <title>Chromosome-level assembly of Southern catfish (Silurus meridionalis) provides insights into visual adaptation to the nocturnal and benthic lifestyles.</title>
        <authorList>
            <person name="Zhang Y."/>
            <person name="Wang D."/>
            <person name="Peng Z."/>
        </authorList>
    </citation>
    <scope>NUCLEOTIDE SEQUENCE</scope>
    <source>
        <strain evidence="9">SWU-2019-XX</strain>
        <tissue evidence="9">Muscle</tissue>
    </source>
</reference>
<keyword evidence="1" id="KW-0479">Metal-binding</keyword>
<dbReference type="InterPro" id="IPR001841">
    <property type="entry name" value="Znf_RING"/>
</dbReference>
<evidence type="ECO:0000256" key="5">
    <source>
        <dbReference type="SAM" id="Coils"/>
    </source>
</evidence>
<keyword evidence="5" id="KW-0175">Coiled coil</keyword>
<dbReference type="PROSITE" id="PS00518">
    <property type="entry name" value="ZF_RING_1"/>
    <property type="match status" value="2"/>
</dbReference>